<dbReference type="PANTHER" id="PTHR32071:SF95">
    <property type="entry name" value="DNA-BINDING TRANSCRIPTIONAL REGULATOR NTRC"/>
    <property type="match status" value="1"/>
</dbReference>
<name>A0A8J2VMJ5_9RHOB</name>
<dbReference type="Pfam" id="PF25601">
    <property type="entry name" value="AAA_lid_14"/>
    <property type="match status" value="1"/>
</dbReference>
<keyword evidence="25" id="KW-1185">Reference proteome</keyword>
<keyword evidence="16" id="KW-0535">Nitrogen fixation</keyword>
<comment type="function">
    <text evidence="1">Required for activation of most nif operons, which are directly involved in nitrogen fixation.</text>
</comment>
<evidence type="ECO:0000256" key="11">
    <source>
        <dbReference type="ARBA" id="ARBA00023012"/>
    </source>
</evidence>
<gene>
    <name evidence="24" type="ORF">GCM10007276_14940</name>
</gene>
<evidence type="ECO:0000256" key="13">
    <source>
        <dbReference type="ARBA" id="ARBA00023125"/>
    </source>
</evidence>
<feature type="region of interest" description="Disordered" evidence="21">
    <location>
        <begin position="387"/>
        <end position="408"/>
    </location>
</feature>
<proteinExistence type="predicted"/>
<evidence type="ECO:0000256" key="4">
    <source>
        <dbReference type="ARBA" id="ARBA00015308"/>
    </source>
</evidence>
<dbReference type="PRINTS" id="PR01590">
    <property type="entry name" value="HTHFIS"/>
</dbReference>
<dbReference type="GO" id="GO:0005737">
    <property type="term" value="C:cytoplasm"/>
    <property type="evidence" value="ECO:0007669"/>
    <property type="project" value="UniProtKB-SubCell"/>
</dbReference>
<evidence type="ECO:0000256" key="10">
    <source>
        <dbReference type="ARBA" id="ARBA00022840"/>
    </source>
</evidence>
<dbReference type="InterPro" id="IPR058031">
    <property type="entry name" value="AAA_lid_NorR"/>
</dbReference>
<dbReference type="SUPFAM" id="SSF46689">
    <property type="entry name" value="Homeodomain-like"/>
    <property type="match status" value="1"/>
</dbReference>
<keyword evidence="13" id="KW-0238">DNA-binding</keyword>
<dbReference type="InterPro" id="IPR027417">
    <property type="entry name" value="P-loop_NTPase"/>
</dbReference>
<comment type="function">
    <text evidence="19">Member of the two-component regulatory system NtrB/NtrC, which controls expression of the nitrogen-regulated (ntr) genes in response to nitrogen limitation. Phosphorylated NtrC binds directly to DNA and stimulates the formation of open promoter-sigma54-RNA polymerase complexes.</text>
</comment>
<evidence type="ECO:0000313" key="24">
    <source>
        <dbReference type="EMBL" id="GGE38658.1"/>
    </source>
</evidence>
<comment type="subunit">
    <text evidence="3">Interacts with sigma-54.</text>
</comment>
<dbReference type="InterPro" id="IPR009057">
    <property type="entry name" value="Homeodomain-like_sf"/>
</dbReference>
<dbReference type="InterPro" id="IPR011006">
    <property type="entry name" value="CheY-like_superfamily"/>
</dbReference>
<dbReference type="PROSITE" id="PS50110">
    <property type="entry name" value="RESPONSE_REGULATORY"/>
    <property type="match status" value="1"/>
</dbReference>
<dbReference type="PROSITE" id="PS00688">
    <property type="entry name" value="SIGMA54_INTERACT_3"/>
    <property type="match status" value="1"/>
</dbReference>
<keyword evidence="9" id="KW-0547">Nucleotide-binding</keyword>
<dbReference type="GO" id="GO:0000160">
    <property type="term" value="P:phosphorelay signal transduction system"/>
    <property type="evidence" value="ECO:0007669"/>
    <property type="project" value="UniProtKB-KW"/>
</dbReference>
<evidence type="ECO:0000256" key="20">
    <source>
        <dbReference type="PROSITE-ProRule" id="PRU00169"/>
    </source>
</evidence>
<dbReference type="Proteomes" id="UP000602745">
    <property type="component" value="Unassembled WGS sequence"/>
</dbReference>
<evidence type="ECO:0000256" key="21">
    <source>
        <dbReference type="SAM" id="MobiDB-lite"/>
    </source>
</evidence>
<dbReference type="InterPro" id="IPR002078">
    <property type="entry name" value="Sigma_54_int"/>
</dbReference>
<comment type="subcellular location">
    <subcellularLocation>
        <location evidence="2">Cytoplasm</location>
    </subcellularLocation>
</comment>
<dbReference type="InterPro" id="IPR003593">
    <property type="entry name" value="AAA+_ATPase"/>
</dbReference>
<dbReference type="SMART" id="SM00448">
    <property type="entry name" value="REC"/>
    <property type="match status" value="1"/>
</dbReference>
<dbReference type="SUPFAM" id="SSF52172">
    <property type="entry name" value="CheY-like"/>
    <property type="match status" value="1"/>
</dbReference>
<dbReference type="InterPro" id="IPR001789">
    <property type="entry name" value="Sig_transdc_resp-reg_receiver"/>
</dbReference>
<keyword evidence="7" id="KW-0678">Repressor</keyword>
<dbReference type="Pfam" id="PF00072">
    <property type="entry name" value="Response_reg"/>
    <property type="match status" value="1"/>
</dbReference>
<evidence type="ECO:0000259" key="23">
    <source>
        <dbReference type="PROSITE" id="PS50110"/>
    </source>
</evidence>
<keyword evidence="6" id="KW-0963">Cytoplasm</keyword>
<dbReference type="PROSITE" id="PS00676">
    <property type="entry name" value="SIGMA54_INTERACT_2"/>
    <property type="match status" value="1"/>
</dbReference>
<protein>
    <recommendedName>
        <fullName evidence="5">DNA-binding transcriptional regulator NtrC</fullName>
    </recommendedName>
    <alternativeName>
        <fullName evidence="4">Nif-specific regulatory protein</fullName>
    </alternativeName>
    <alternativeName>
        <fullName evidence="17">Nitrogen regulation protein NR(I)</fullName>
    </alternativeName>
    <alternativeName>
        <fullName evidence="18">Nitrogen regulator I</fullName>
    </alternativeName>
</protein>
<dbReference type="FunFam" id="3.40.50.300:FF:000006">
    <property type="entry name" value="DNA-binding transcriptional regulator NtrC"/>
    <property type="match status" value="1"/>
</dbReference>
<dbReference type="SMART" id="SM00382">
    <property type="entry name" value="AAA"/>
    <property type="match status" value="1"/>
</dbReference>
<evidence type="ECO:0000256" key="16">
    <source>
        <dbReference type="ARBA" id="ARBA00023231"/>
    </source>
</evidence>
<evidence type="ECO:0000256" key="6">
    <source>
        <dbReference type="ARBA" id="ARBA00022490"/>
    </source>
</evidence>
<evidence type="ECO:0000313" key="25">
    <source>
        <dbReference type="Proteomes" id="UP000602745"/>
    </source>
</evidence>
<dbReference type="Gene3D" id="3.40.50.2300">
    <property type="match status" value="1"/>
</dbReference>
<dbReference type="PANTHER" id="PTHR32071">
    <property type="entry name" value="TRANSCRIPTIONAL REGULATORY PROTEIN"/>
    <property type="match status" value="1"/>
</dbReference>
<dbReference type="PROSITE" id="PS00675">
    <property type="entry name" value="SIGMA54_INTERACT_1"/>
    <property type="match status" value="1"/>
</dbReference>
<evidence type="ECO:0000259" key="22">
    <source>
        <dbReference type="PROSITE" id="PS50045"/>
    </source>
</evidence>
<evidence type="ECO:0000256" key="15">
    <source>
        <dbReference type="ARBA" id="ARBA00023163"/>
    </source>
</evidence>
<keyword evidence="10" id="KW-0067">ATP-binding</keyword>
<dbReference type="AlphaFoldDB" id="A0A8J2VMJ5"/>
<evidence type="ECO:0000256" key="17">
    <source>
        <dbReference type="ARBA" id="ARBA00029881"/>
    </source>
</evidence>
<keyword evidence="15" id="KW-0804">Transcription</keyword>
<dbReference type="RefSeq" id="WP_188409142.1">
    <property type="nucleotide sequence ID" value="NZ_BMCP01000002.1"/>
</dbReference>
<dbReference type="GO" id="GO:0043565">
    <property type="term" value="F:sequence-specific DNA binding"/>
    <property type="evidence" value="ECO:0007669"/>
    <property type="project" value="InterPro"/>
</dbReference>
<evidence type="ECO:0000256" key="9">
    <source>
        <dbReference type="ARBA" id="ARBA00022741"/>
    </source>
</evidence>
<evidence type="ECO:0000256" key="1">
    <source>
        <dbReference type="ARBA" id="ARBA00002167"/>
    </source>
</evidence>
<evidence type="ECO:0000256" key="8">
    <source>
        <dbReference type="ARBA" id="ARBA00022553"/>
    </source>
</evidence>
<evidence type="ECO:0000256" key="3">
    <source>
        <dbReference type="ARBA" id="ARBA00011135"/>
    </source>
</evidence>
<dbReference type="GO" id="GO:0006355">
    <property type="term" value="P:regulation of DNA-templated transcription"/>
    <property type="evidence" value="ECO:0007669"/>
    <property type="project" value="InterPro"/>
</dbReference>
<keyword evidence="12" id="KW-0805">Transcription regulation</keyword>
<organism evidence="24 25">
    <name type="scientific">Agaricicola taiwanensis</name>
    <dbReference type="NCBI Taxonomy" id="591372"/>
    <lineage>
        <taxon>Bacteria</taxon>
        <taxon>Pseudomonadati</taxon>
        <taxon>Pseudomonadota</taxon>
        <taxon>Alphaproteobacteria</taxon>
        <taxon>Rhodobacterales</taxon>
        <taxon>Paracoccaceae</taxon>
        <taxon>Agaricicola</taxon>
    </lineage>
</organism>
<feature type="domain" description="Sigma-54 factor interaction" evidence="22">
    <location>
        <begin position="146"/>
        <end position="375"/>
    </location>
</feature>
<keyword evidence="8 20" id="KW-0597">Phosphoprotein</keyword>
<feature type="modified residue" description="4-aspartylphosphate" evidence="20">
    <location>
        <position position="56"/>
    </location>
</feature>
<evidence type="ECO:0000256" key="7">
    <source>
        <dbReference type="ARBA" id="ARBA00022491"/>
    </source>
</evidence>
<dbReference type="InterPro" id="IPR025943">
    <property type="entry name" value="Sigma_54_int_dom_ATP-bd_2"/>
</dbReference>
<dbReference type="CDD" id="cd00009">
    <property type="entry name" value="AAA"/>
    <property type="match status" value="1"/>
</dbReference>
<evidence type="ECO:0000256" key="2">
    <source>
        <dbReference type="ARBA" id="ARBA00004496"/>
    </source>
</evidence>
<reference evidence="24" key="2">
    <citation type="submission" date="2020-09" db="EMBL/GenBank/DDBJ databases">
        <authorList>
            <person name="Sun Q."/>
            <person name="Sedlacek I."/>
        </authorList>
    </citation>
    <scope>NUCLEOTIDE SEQUENCE</scope>
    <source>
        <strain evidence="24">CCM 7684</strain>
    </source>
</reference>
<dbReference type="SUPFAM" id="SSF52540">
    <property type="entry name" value="P-loop containing nucleoside triphosphate hydrolases"/>
    <property type="match status" value="1"/>
</dbReference>
<keyword evidence="14" id="KW-0010">Activator</keyword>
<dbReference type="Gene3D" id="1.10.10.60">
    <property type="entry name" value="Homeodomain-like"/>
    <property type="match status" value="1"/>
</dbReference>
<evidence type="ECO:0000256" key="18">
    <source>
        <dbReference type="ARBA" id="ARBA00031910"/>
    </source>
</evidence>
<dbReference type="InterPro" id="IPR025662">
    <property type="entry name" value="Sigma_54_int_dom_ATP-bd_1"/>
</dbReference>
<evidence type="ECO:0000256" key="19">
    <source>
        <dbReference type="ARBA" id="ARBA00043886"/>
    </source>
</evidence>
<feature type="compositionally biased region" description="Low complexity" evidence="21">
    <location>
        <begin position="388"/>
        <end position="405"/>
    </location>
</feature>
<evidence type="ECO:0000256" key="12">
    <source>
        <dbReference type="ARBA" id="ARBA00023015"/>
    </source>
</evidence>
<dbReference type="PROSITE" id="PS50045">
    <property type="entry name" value="SIGMA54_INTERACT_4"/>
    <property type="match status" value="1"/>
</dbReference>
<dbReference type="InterPro" id="IPR025944">
    <property type="entry name" value="Sigma_54_int_dom_CS"/>
</dbReference>
<dbReference type="Pfam" id="PF00158">
    <property type="entry name" value="Sigma54_activat"/>
    <property type="match status" value="1"/>
</dbReference>
<evidence type="ECO:0000256" key="5">
    <source>
        <dbReference type="ARBA" id="ARBA00019059"/>
    </source>
</evidence>
<keyword evidence="11" id="KW-0902">Two-component regulatory system</keyword>
<dbReference type="EMBL" id="BMCP01000002">
    <property type="protein sequence ID" value="GGE38658.1"/>
    <property type="molecule type" value="Genomic_DNA"/>
</dbReference>
<dbReference type="Pfam" id="PF02954">
    <property type="entry name" value="HTH_8"/>
    <property type="match status" value="1"/>
</dbReference>
<dbReference type="Gene3D" id="3.40.50.300">
    <property type="entry name" value="P-loop containing nucleotide triphosphate hydrolases"/>
    <property type="match status" value="1"/>
</dbReference>
<feature type="domain" description="Response regulatory" evidence="23">
    <location>
        <begin position="4"/>
        <end position="121"/>
    </location>
</feature>
<evidence type="ECO:0000256" key="14">
    <source>
        <dbReference type="ARBA" id="ARBA00023159"/>
    </source>
</evidence>
<accession>A0A8J2VMJ5</accession>
<reference evidence="24" key="1">
    <citation type="journal article" date="2014" name="Int. J. Syst. Evol. Microbiol.">
        <title>Complete genome sequence of Corynebacterium casei LMG S-19264T (=DSM 44701T), isolated from a smear-ripened cheese.</title>
        <authorList>
            <consortium name="US DOE Joint Genome Institute (JGI-PGF)"/>
            <person name="Walter F."/>
            <person name="Albersmeier A."/>
            <person name="Kalinowski J."/>
            <person name="Ruckert C."/>
        </authorList>
    </citation>
    <scope>NUCLEOTIDE SEQUENCE</scope>
    <source>
        <strain evidence="24">CCM 7684</strain>
    </source>
</reference>
<dbReference type="Gene3D" id="1.10.8.60">
    <property type="match status" value="1"/>
</dbReference>
<sequence>MNATILIVEDDPVQRRLLEAMIRRQGGTPELAENGNEAVERLTGPDGGRIDAVVLDLVMPELDGMGVLEKLAEKKVNVPVIVQTANGSIDAVVAAMRAGAVDFVVKPVAPERLQVSLRNALQTSALEGEIRRLSRRTLGRMTIDDLATKSASMERAVGLARRAAASSIPVLIEGESGVGKEVLARAVAGSGDRAGKPFVAVNCGAIPGHLVESILFGHEKGAFTGATEKHIGKFQDAHGGTLLLDEVGELPLEAQVKLLRVIQEGEIDPVGGKRPVRVDVRIISATNRNLIDLVREGRFREDLYYRLSVFPIMLPPLRERRADIASLARRFAARFAAEEGRRIKGISPAALAKLEACDWPGNVRQLENAVFRAVVLAESDELSADDFPQLPALSQPSSAPAQPSAGGVRAMEERNYPHLARLIGDDGHARPLGVIEEEAIRHALDRYSGRITDVARRLGIGRSTLYRRMKELGLDAECGPDTTTGERAAG</sequence>
<dbReference type="InterPro" id="IPR002197">
    <property type="entry name" value="HTH_Fis"/>
</dbReference>
<dbReference type="GO" id="GO:0005524">
    <property type="term" value="F:ATP binding"/>
    <property type="evidence" value="ECO:0007669"/>
    <property type="project" value="UniProtKB-KW"/>
</dbReference>
<comment type="caution">
    <text evidence="24">The sequence shown here is derived from an EMBL/GenBank/DDBJ whole genome shotgun (WGS) entry which is preliminary data.</text>
</comment>